<feature type="region of interest" description="Disordered" evidence="1">
    <location>
        <begin position="90"/>
        <end position="113"/>
    </location>
</feature>
<sequence>MGYPKVDIEELFRLAAADPAGFEKKSRELIRETIEAASPEARPKLTGLQWKIEQERRRFKGSPEQYAGFAFGLMWESFRELNSSLAGFRKSADKMTEPKPELKLIVNNKEEKN</sequence>
<evidence type="ECO:0000313" key="2">
    <source>
        <dbReference type="EMBL" id="OGF26953.1"/>
    </source>
</evidence>
<dbReference type="InterPro" id="IPR021482">
    <property type="entry name" value="DUF3135"/>
</dbReference>
<evidence type="ECO:0008006" key="4">
    <source>
        <dbReference type="Google" id="ProtNLM"/>
    </source>
</evidence>
<name>A0A1F5SKG9_9BACT</name>
<dbReference type="Pfam" id="PF11333">
    <property type="entry name" value="DUF3135"/>
    <property type="match status" value="1"/>
</dbReference>
<evidence type="ECO:0000313" key="3">
    <source>
        <dbReference type="Proteomes" id="UP000178367"/>
    </source>
</evidence>
<dbReference type="AlphaFoldDB" id="A0A1F5SKG9"/>
<dbReference type="STRING" id="1797994.A2227_06070"/>
<gene>
    <name evidence="2" type="ORF">A2227_06070</name>
</gene>
<proteinExistence type="predicted"/>
<dbReference type="Proteomes" id="UP000178367">
    <property type="component" value="Unassembled WGS sequence"/>
</dbReference>
<accession>A0A1F5SKG9</accession>
<protein>
    <recommendedName>
        <fullName evidence="4">DUF3135 domain-containing protein</fullName>
    </recommendedName>
</protein>
<comment type="caution">
    <text evidence="2">The sequence shown here is derived from an EMBL/GenBank/DDBJ whole genome shotgun (WGS) entry which is preliminary data.</text>
</comment>
<evidence type="ECO:0000256" key="1">
    <source>
        <dbReference type="SAM" id="MobiDB-lite"/>
    </source>
</evidence>
<organism evidence="2 3">
    <name type="scientific">Candidatus Falkowbacteria bacterium RIFOXYA2_FULL_47_19</name>
    <dbReference type="NCBI Taxonomy" id="1797994"/>
    <lineage>
        <taxon>Bacteria</taxon>
        <taxon>Candidatus Falkowiibacteriota</taxon>
    </lineage>
</organism>
<dbReference type="EMBL" id="MFGB01000011">
    <property type="protein sequence ID" value="OGF26953.1"/>
    <property type="molecule type" value="Genomic_DNA"/>
</dbReference>
<reference evidence="2 3" key="1">
    <citation type="journal article" date="2016" name="Nat. Commun.">
        <title>Thousands of microbial genomes shed light on interconnected biogeochemical processes in an aquifer system.</title>
        <authorList>
            <person name="Anantharaman K."/>
            <person name="Brown C.T."/>
            <person name="Hug L.A."/>
            <person name="Sharon I."/>
            <person name="Castelle C.J."/>
            <person name="Probst A.J."/>
            <person name="Thomas B.C."/>
            <person name="Singh A."/>
            <person name="Wilkins M.J."/>
            <person name="Karaoz U."/>
            <person name="Brodie E.L."/>
            <person name="Williams K.H."/>
            <person name="Hubbard S.S."/>
            <person name="Banfield J.F."/>
        </authorList>
    </citation>
    <scope>NUCLEOTIDE SEQUENCE [LARGE SCALE GENOMIC DNA]</scope>
</reference>